<feature type="compositionally biased region" description="Basic and acidic residues" evidence="8">
    <location>
        <begin position="112"/>
        <end position="130"/>
    </location>
</feature>
<evidence type="ECO:0000256" key="5">
    <source>
        <dbReference type="ARBA" id="ARBA00022917"/>
    </source>
</evidence>
<evidence type="ECO:0000256" key="1">
    <source>
        <dbReference type="ARBA" id="ARBA00022490"/>
    </source>
</evidence>
<dbReference type="Gene3D" id="1.20.1050.130">
    <property type="match status" value="1"/>
</dbReference>
<dbReference type="InterPro" id="IPR000924">
    <property type="entry name" value="Glu/Gln-tRNA-synth"/>
</dbReference>
<evidence type="ECO:0000256" key="8">
    <source>
        <dbReference type="SAM" id="MobiDB-lite"/>
    </source>
</evidence>
<dbReference type="PRINTS" id="PR00987">
    <property type="entry name" value="TRNASYNTHGLU"/>
</dbReference>
<dbReference type="Gene3D" id="2.40.240.10">
    <property type="entry name" value="Ribosomal Protein L25, Chain P"/>
    <property type="match status" value="2"/>
</dbReference>
<name>A0A7S2WGA5_9STRA</name>
<dbReference type="InterPro" id="IPR020058">
    <property type="entry name" value="Glu/Gln-tRNA-synth_Ib_cat-dom"/>
</dbReference>
<organism evidence="10">
    <name type="scientific">Mucochytrium quahogii</name>
    <dbReference type="NCBI Taxonomy" id="96639"/>
    <lineage>
        <taxon>Eukaryota</taxon>
        <taxon>Sar</taxon>
        <taxon>Stramenopiles</taxon>
        <taxon>Bigyra</taxon>
        <taxon>Labyrinthulomycetes</taxon>
        <taxon>Thraustochytrida</taxon>
        <taxon>Thraustochytriidae</taxon>
        <taxon>Mucochytrium</taxon>
    </lineage>
</organism>
<keyword evidence="4 7" id="KW-0067">ATP-binding</keyword>
<dbReference type="InterPro" id="IPR011035">
    <property type="entry name" value="Ribosomal_bL25/Gln-tRNA_synth"/>
</dbReference>
<dbReference type="PROSITE" id="PS50405">
    <property type="entry name" value="GST_CTER"/>
    <property type="match status" value="1"/>
</dbReference>
<dbReference type="GO" id="GO:0004818">
    <property type="term" value="F:glutamate-tRNA ligase activity"/>
    <property type="evidence" value="ECO:0007669"/>
    <property type="project" value="TreeGrafter"/>
</dbReference>
<reference evidence="10" key="1">
    <citation type="submission" date="2021-01" db="EMBL/GenBank/DDBJ databases">
        <authorList>
            <person name="Corre E."/>
            <person name="Pelletier E."/>
            <person name="Niang G."/>
            <person name="Scheremetjew M."/>
            <person name="Finn R."/>
            <person name="Kale V."/>
            <person name="Holt S."/>
            <person name="Cochrane G."/>
            <person name="Meng A."/>
            <person name="Brown T."/>
            <person name="Cohen L."/>
        </authorList>
    </citation>
    <scope>NUCLEOTIDE SEQUENCE</scope>
    <source>
        <strain evidence="10">NY070348D</strain>
    </source>
</reference>
<sequence>MDLIKSLHEKAEQAGAAVRELKEKGSDFSGPLEALKSIKKELSDAALAYLPTQEKVIEDLRASGAADSAIEKAEAILKDLKSKLVEDKKAKKKREQEEKKRKAAAAAAAGGDKQDQPKKKDGPSKKELNKMKRKAGKAKGAQAEASDAPQAANTPVAVTEKAAVAAGPAVDLEYPLVSRIVSQITKLKDNSGLRGDFTIARHLARLSNQLYGQEAKEDNVLAAGKVDQWMEFSMTNFHHMSSAETLKMADEHLKFRTFFAGHALSLADIAMWCGLVRATGGNADSVFSESYTHLNRWGTMVKSIPGFSMVNGMYNKHLAAQTKAAAAPVAAKKAGKTAAKGVDDRNVDKYKLPGLKDAVVGKVVTRFPPEPSGHLHIGHAKALFLNKYYAERYKGEMLIRFDDTNPEKEKVEFEEGIIEDLKTLGVCVDKISYTSDHFDTIIKYAARLIKQGDAYMDDTPQEKMSEERRAGIESVHRDSESNGNMFKFFCLVFGLADAEAKAKTYGVKLDPKLVAEGKKLGGDYAHWCLRAKVDMASKNKALCDPVIFRGNSLPHARTKNTYKAYPCYDLACPIVDSIEGVTHAMRDILYRDRAPLYQWFFPKLGLRPVAIQDFSRMNFIYTLMSKRKLKWFVESGRVPGWDDPRFPTIKGVLRRGMQIDALFDFMVAQGASKNIIDMEWDKFWALNKKIIDPVAPRYMAVSKQNSVEVKIKNADGSDFKECVKTIPLHPKDVTGEKFGMKSLFQGPVVLVEGEDLESDGNSVEQVVAGEDILLVNWGVQKVTKVEKDASGKVSGLEVQFVPGGDVKLPKRKIHWVAKSVHNTNIVMHEFDYLITKPKFDEGDKFEDFINENSEATTELIGEPGLRHAKFNTYLQLVRRGYFRVDAADLNNGQPISLFMIPDGKVKSMSTLSTKLAHR</sequence>
<dbReference type="InterPro" id="IPR036282">
    <property type="entry name" value="Glutathione-S-Trfase_C_sf"/>
</dbReference>
<keyword evidence="3 7" id="KW-0547">Nucleotide-binding</keyword>
<dbReference type="Pfam" id="PF03950">
    <property type="entry name" value="tRNA-synt_1c_C"/>
    <property type="match status" value="1"/>
</dbReference>
<dbReference type="InterPro" id="IPR001412">
    <property type="entry name" value="aa-tRNA-synth_I_CS"/>
</dbReference>
<keyword evidence="5 7" id="KW-0648">Protein biosynthesis</keyword>
<protein>
    <recommendedName>
        <fullName evidence="9">GST C-terminal domain-containing protein</fullName>
    </recommendedName>
</protein>
<proteinExistence type="inferred from homology"/>
<comment type="similarity">
    <text evidence="7">Belongs to the class-I aminoacyl-tRNA synthetase family.</text>
</comment>
<dbReference type="Pfam" id="PF20974">
    <property type="entry name" value="tRNA-synt_1c_C2"/>
    <property type="match status" value="1"/>
</dbReference>
<dbReference type="GO" id="GO:0006424">
    <property type="term" value="P:glutamyl-tRNA aminoacylation"/>
    <property type="evidence" value="ECO:0007669"/>
    <property type="project" value="TreeGrafter"/>
</dbReference>
<evidence type="ECO:0000256" key="4">
    <source>
        <dbReference type="ARBA" id="ARBA00022840"/>
    </source>
</evidence>
<dbReference type="FunFam" id="1.10.1160.10:FF:000001">
    <property type="entry name" value="Glutamine--tRNA ligase"/>
    <property type="match status" value="1"/>
</dbReference>
<gene>
    <name evidence="10" type="ORF">QSP1433_LOCUS9072</name>
</gene>
<dbReference type="Pfam" id="PF00749">
    <property type="entry name" value="tRNA-synt_1c"/>
    <property type="match status" value="2"/>
</dbReference>
<dbReference type="GO" id="GO:0017102">
    <property type="term" value="C:methionyl glutamyl tRNA synthetase complex"/>
    <property type="evidence" value="ECO:0007669"/>
    <property type="project" value="TreeGrafter"/>
</dbReference>
<dbReference type="SUPFAM" id="SSF50715">
    <property type="entry name" value="Ribosomal protein L25-like"/>
    <property type="match status" value="1"/>
</dbReference>
<dbReference type="InterPro" id="IPR020061">
    <property type="entry name" value="Glu_tRNA_lig_a-bdl"/>
</dbReference>
<dbReference type="InterPro" id="IPR014729">
    <property type="entry name" value="Rossmann-like_a/b/a_fold"/>
</dbReference>
<accession>A0A7S2WGA5</accession>
<dbReference type="SUPFAM" id="SSF52374">
    <property type="entry name" value="Nucleotidylyl transferase"/>
    <property type="match status" value="1"/>
</dbReference>
<dbReference type="GO" id="GO:0005829">
    <property type="term" value="C:cytosol"/>
    <property type="evidence" value="ECO:0007669"/>
    <property type="project" value="TreeGrafter"/>
</dbReference>
<dbReference type="EMBL" id="HBHK01014414">
    <property type="protein sequence ID" value="CAD9686177.1"/>
    <property type="molecule type" value="Transcribed_RNA"/>
</dbReference>
<evidence type="ECO:0000256" key="7">
    <source>
        <dbReference type="RuleBase" id="RU363037"/>
    </source>
</evidence>
<dbReference type="Gene3D" id="1.10.1160.10">
    <property type="entry name" value="Glutamyl-trna Synthetase, Domain 2"/>
    <property type="match status" value="1"/>
</dbReference>
<dbReference type="InterPro" id="IPR049437">
    <property type="entry name" value="tRNA-synt_1c_C2"/>
</dbReference>
<keyword evidence="2 7" id="KW-0436">Ligase</keyword>
<evidence type="ECO:0000256" key="2">
    <source>
        <dbReference type="ARBA" id="ARBA00022598"/>
    </source>
</evidence>
<evidence type="ECO:0000313" key="10">
    <source>
        <dbReference type="EMBL" id="CAD9686177.1"/>
    </source>
</evidence>
<dbReference type="AlphaFoldDB" id="A0A7S2WGA5"/>
<feature type="compositionally biased region" description="Low complexity" evidence="8">
    <location>
        <begin position="138"/>
        <end position="152"/>
    </location>
</feature>
<evidence type="ECO:0000259" key="9">
    <source>
        <dbReference type="PROSITE" id="PS50405"/>
    </source>
</evidence>
<feature type="region of interest" description="Disordered" evidence="8">
    <location>
        <begin position="86"/>
        <end position="152"/>
    </location>
</feature>
<dbReference type="PROSITE" id="PS00178">
    <property type="entry name" value="AA_TRNA_LIGASE_I"/>
    <property type="match status" value="1"/>
</dbReference>
<dbReference type="InterPro" id="IPR050132">
    <property type="entry name" value="Gln/Glu-tRNA_Ligase"/>
</dbReference>
<dbReference type="PANTHER" id="PTHR43097">
    <property type="entry name" value="GLUTAMINE-TRNA LIGASE"/>
    <property type="match status" value="1"/>
</dbReference>
<dbReference type="InterPro" id="IPR004046">
    <property type="entry name" value="GST_C"/>
</dbReference>
<dbReference type="InterPro" id="IPR010987">
    <property type="entry name" value="Glutathione-S-Trfase_C-like"/>
</dbReference>
<keyword evidence="6 7" id="KW-0030">Aminoacyl-tRNA synthetase</keyword>
<evidence type="ECO:0000256" key="3">
    <source>
        <dbReference type="ARBA" id="ARBA00022741"/>
    </source>
</evidence>
<dbReference type="Gene3D" id="3.40.50.620">
    <property type="entry name" value="HUPs"/>
    <property type="match status" value="1"/>
</dbReference>
<dbReference type="GO" id="GO:0005524">
    <property type="term" value="F:ATP binding"/>
    <property type="evidence" value="ECO:0007669"/>
    <property type="project" value="UniProtKB-KW"/>
</dbReference>
<evidence type="ECO:0000256" key="6">
    <source>
        <dbReference type="ARBA" id="ARBA00023146"/>
    </source>
</evidence>
<feature type="domain" description="GST C-terminal" evidence="9">
    <location>
        <begin position="170"/>
        <end position="329"/>
    </location>
</feature>
<feature type="compositionally biased region" description="Basic and acidic residues" evidence="8">
    <location>
        <begin position="86"/>
        <end position="100"/>
    </location>
</feature>
<dbReference type="Gene3D" id="3.90.800.10">
    <property type="entry name" value="Glutamyl-tRNA Synthetase, Domain 3"/>
    <property type="match status" value="1"/>
</dbReference>
<dbReference type="Pfam" id="PF00043">
    <property type="entry name" value="GST_C"/>
    <property type="match status" value="1"/>
</dbReference>
<dbReference type="SUPFAM" id="SSF47616">
    <property type="entry name" value="GST C-terminal domain-like"/>
    <property type="match status" value="1"/>
</dbReference>
<dbReference type="PANTHER" id="PTHR43097:SF5">
    <property type="entry name" value="GLUTAMATE--TRNA LIGASE"/>
    <property type="match status" value="1"/>
</dbReference>
<dbReference type="InterPro" id="IPR020059">
    <property type="entry name" value="Glu/Gln-tRNA-synth_Ib_codon-bd"/>
</dbReference>
<dbReference type="CDD" id="cd10289">
    <property type="entry name" value="GST_C_AaRS_like"/>
    <property type="match status" value="1"/>
</dbReference>
<keyword evidence="1" id="KW-0963">Cytoplasm</keyword>
<dbReference type="InterPro" id="IPR020056">
    <property type="entry name" value="Rbsml_bL25/Gln-tRNA_synth_N"/>
</dbReference>